<dbReference type="EMBL" id="CP182909">
    <property type="protein sequence ID" value="XPM63934.1"/>
    <property type="molecule type" value="Genomic_DNA"/>
</dbReference>
<evidence type="ECO:0000313" key="2">
    <source>
        <dbReference type="Proteomes" id="UP000095472"/>
    </source>
</evidence>
<accession>A0ACD5GU25</accession>
<organism evidence="1 2">
    <name type="scientific">Desertifilum tharense IPPAS B-1220</name>
    <dbReference type="NCBI Taxonomy" id="1781255"/>
    <lineage>
        <taxon>Bacteria</taxon>
        <taxon>Bacillati</taxon>
        <taxon>Cyanobacteriota</taxon>
        <taxon>Cyanophyceae</taxon>
        <taxon>Desertifilales</taxon>
        <taxon>Desertifilaceae</taxon>
        <taxon>Desertifilum</taxon>
    </lineage>
</organism>
<name>A0ACD5GU25_9CYAN</name>
<proteinExistence type="predicted"/>
<gene>
    <name evidence="1" type="ORF">BH720_033275</name>
</gene>
<keyword evidence="2" id="KW-1185">Reference proteome</keyword>
<reference evidence="1 2" key="1">
    <citation type="journal article" date="2016" name="Genome Announc.">
        <title>Draft Genome Sequence of the Thermotolerant Cyanobacterium Desertifilum sp. IPPAS B-1220.</title>
        <authorList>
            <person name="Mironov K.S."/>
            <person name="Sinetova M.A."/>
            <person name="Bolatkhan K."/>
            <person name="Zayadan B.K."/>
            <person name="Ustinova V.V."/>
            <person name="Kupriyanova E.V."/>
            <person name="Skrypnik A.N."/>
            <person name="Gogoleva N.E."/>
            <person name="Gogolev Y.V."/>
            <person name="Los D.A."/>
        </authorList>
    </citation>
    <scope>NUCLEOTIDE SEQUENCE [LARGE SCALE GENOMIC DNA]</scope>
    <source>
        <strain evidence="1 2">IPPAS B-1220</strain>
    </source>
</reference>
<protein>
    <submittedName>
        <fullName evidence="1">WD40 repeat domain-containing protein</fullName>
    </submittedName>
</protein>
<evidence type="ECO:0000313" key="1">
    <source>
        <dbReference type="EMBL" id="XPM63934.1"/>
    </source>
</evidence>
<dbReference type="Proteomes" id="UP000095472">
    <property type="component" value="Chromosome"/>
</dbReference>
<sequence>MPKASPVWYLSPDGEIIASGGCDRAIQLWHLATGKALQSCIAHDLGVLCLTFAPNGQTLISGDLNHAIKVWHL</sequence>